<dbReference type="GO" id="GO:0006310">
    <property type="term" value="P:DNA recombination"/>
    <property type="evidence" value="ECO:0007669"/>
    <property type="project" value="UniProtKB-KW"/>
</dbReference>
<dbReference type="AlphaFoldDB" id="A0A843YCM9"/>
<protein>
    <submittedName>
        <fullName evidence="2">Tyrosine-type recombinase/integrase</fullName>
    </submittedName>
</protein>
<dbReference type="GO" id="GO:0015074">
    <property type="term" value="P:DNA integration"/>
    <property type="evidence" value="ECO:0007669"/>
    <property type="project" value="InterPro"/>
</dbReference>
<dbReference type="InterPro" id="IPR011010">
    <property type="entry name" value="DNA_brk_join_enz"/>
</dbReference>
<dbReference type="GO" id="GO:0003677">
    <property type="term" value="F:DNA binding"/>
    <property type="evidence" value="ECO:0007669"/>
    <property type="project" value="InterPro"/>
</dbReference>
<dbReference type="InterPro" id="IPR013762">
    <property type="entry name" value="Integrase-like_cat_sf"/>
</dbReference>
<evidence type="ECO:0000313" key="2">
    <source>
        <dbReference type="EMBL" id="MQQ09080.1"/>
    </source>
</evidence>
<accession>A0A843YCM9</accession>
<dbReference type="Proteomes" id="UP000444174">
    <property type="component" value="Unassembled WGS sequence"/>
</dbReference>
<evidence type="ECO:0000256" key="1">
    <source>
        <dbReference type="ARBA" id="ARBA00023172"/>
    </source>
</evidence>
<comment type="caution">
    <text evidence="2">The sequence shown here is derived from an EMBL/GenBank/DDBJ whole genome shotgun (WGS) entry which is preliminary data.</text>
</comment>
<evidence type="ECO:0000313" key="3">
    <source>
        <dbReference type="Proteomes" id="UP000444174"/>
    </source>
</evidence>
<gene>
    <name evidence="2" type="ORF">GFB49_11495</name>
</gene>
<dbReference type="Gene3D" id="1.10.443.10">
    <property type="entry name" value="Intergrase catalytic core"/>
    <property type="match status" value="1"/>
</dbReference>
<sequence>MPKRFAGMVLGADGKPVTQVRQALHTDNKAEAQLKAAQVEAARLAEWEAMAAGYNDDARAHYEAAKKLAQARGFPYQPISALSTGDTEQLVERIKSVSGENLASKSVAQAVLGTVPEIYPNLAEMKDEYFTLTRTRHLKKTAPQLKRWRQPRDRAVKNFLEVVAQRDGRNIPIAMPINEITREQALTFRDWWSARVEGGLKPESANKDFGHLSEMWNTWASLNKVDLPNPFSKLWFEIKGRKKTKTPPFTGEWIKKKMLCDGAFDGLNDEARDVFLVTVNTGLRPSEVTDAPLEDFVITHNIPHIKVRENGREIKVAHTERDVPLTGVSLEAARRIVARGGIQRYRHKANSWSAAINKFLANNGMKETPDHSAYSIRHYVEDALLAADVDDRIRADILGHEYDRPNYGTGGALEGRLKALSRIAL</sequence>
<dbReference type="RefSeq" id="WP_194269326.1">
    <property type="nucleotide sequence ID" value="NZ_WIBF01000006.1"/>
</dbReference>
<keyword evidence="1" id="KW-0233">DNA recombination</keyword>
<reference evidence="2 3" key="1">
    <citation type="submission" date="2019-10" db="EMBL/GenBank/DDBJ databases">
        <title>Epibacterium sp. nov., isolated from seawater.</title>
        <authorList>
            <person name="Zhang X."/>
            <person name="Li N."/>
        </authorList>
    </citation>
    <scope>NUCLEOTIDE SEQUENCE [LARGE SCALE GENOMIC DNA]</scope>
    <source>
        <strain evidence="2 3">SM1979</strain>
    </source>
</reference>
<dbReference type="SUPFAM" id="SSF56349">
    <property type="entry name" value="DNA breaking-rejoining enzymes"/>
    <property type="match status" value="1"/>
</dbReference>
<dbReference type="EMBL" id="WIBF01000006">
    <property type="protein sequence ID" value="MQQ09080.1"/>
    <property type="molecule type" value="Genomic_DNA"/>
</dbReference>
<proteinExistence type="predicted"/>
<organism evidence="2 3">
    <name type="scientific">Tritonibacter litoralis</name>
    <dbReference type="NCBI Taxonomy" id="2662264"/>
    <lineage>
        <taxon>Bacteria</taxon>
        <taxon>Pseudomonadati</taxon>
        <taxon>Pseudomonadota</taxon>
        <taxon>Alphaproteobacteria</taxon>
        <taxon>Rhodobacterales</taxon>
        <taxon>Paracoccaceae</taxon>
        <taxon>Tritonibacter</taxon>
    </lineage>
</organism>
<name>A0A843YCM9_9RHOB</name>
<keyword evidence="3" id="KW-1185">Reference proteome</keyword>